<evidence type="ECO:0000313" key="2">
    <source>
        <dbReference type="EMBL" id="MFD1361467.1"/>
    </source>
</evidence>
<dbReference type="Gene3D" id="1.10.287.1490">
    <property type="match status" value="1"/>
</dbReference>
<evidence type="ECO:0000313" key="3">
    <source>
        <dbReference type="Proteomes" id="UP001597178"/>
    </source>
</evidence>
<dbReference type="Proteomes" id="UP001597178">
    <property type="component" value="Unassembled WGS sequence"/>
</dbReference>
<gene>
    <name evidence="2" type="ORF">ACFQ4A_07345</name>
</gene>
<dbReference type="RefSeq" id="WP_382399059.1">
    <property type="nucleotide sequence ID" value="NZ_JBHTNH010000014.1"/>
</dbReference>
<sequence length="140" mass="15526">MSTNFTLSQLQSQKSTVLRGIANSESKISGLEDKISRLQQASSQLATSISELETIKGSIDGLTIDAGRWKGKEENSFEENYSSYKDSVKRFVSKTEGAKDTIDQDIKRYEADKAAYSTGLSNLEDTLNSLETQISQEQKE</sequence>
<feature type="coiled-coil region" evidence="1">
    <location>
        <begin position="113"/>
        <end position="140"/>
    </location>
</feature>
<accession>A0ABW3ZTQ6</accession>
<evidence type="ECO:0000256" key="1">
    <source>
        <dbReference type="SAM" id="Coils"/>
    </source>
</evidence>
<proteinExistence type="predicted"/>
<dbReference type="InterPro" id="IPR031681">
    <property type="entry name" value="YwqH-like"/>
</dbReference>
<organism evidence="2 3">
    <name type="scientific">Lentibacillus salinarum</name>
    <dbReference type="NCBI Taxonomy" id="446820"/>
    <lineage>
        <taxon>Bacteria</taxon>
        <taxon>Bacillati</taxon>
        <taxon>Bacillota</taxon>
        <taxon>Bacilli</taxon>
        <taxon>Bacillales</taxon>
        <taxon>Bacillaceae</taxon>
        <taxon>Lentibacillus</taxon>
    </lineage>
</organism>
<dbReference type="Pfam" id="PF16888">
    <property type="entry name" value="YwqH-like"/>
    <property type="match status" value="1"/>
</dbReference>
<dbReference type="EMBL" id="JBHTNH010000014">
    <property type="protein sequence ID" value="MFD1361467.1"/>
    <property type="molecule type" value="Genomic_DNA"/>
</dbReference>
<protein>
    <submittedName>
        <fullName evidence="2">DUF5082 family protein</fullName>
    </submittedName>
</protein>
<name>A0ABW3ZTQ6_9BACI</name>
<comment type="caution">
    <text evidence="2">The sequence shown here is derived from an EMBL/GenBank/DDBJ whole genome shotgun (WGS) entry which is preliminary data.</text>
</comment>
<reference evidence="3" key="1">
    <citation type="journal article" date="2019" name="Int. J. Syst. Evol. Microbiol.">
        <title>The Global Catalogue of Microorganisms (GCM) 10K type strain sequencing project: providing services to taxonomists for standard genome sequencing and annotation.</title>
        <authorList>
            <consortium name="The Broad Institute Genomics Platform"/>
            <consortium name="The Broad Institute Genome Sequencing Center for Infectious Disease"/>
            <person name="Wu L."/>
            <person name="Ma J."/>
        </authorList>
    </citation>
    <scope>NUCLEOTIDE SEQUENCE [LARGE SCALE GENOMIC DNA]</scope>
    <source>
        <strain evidence="3">CCUG 54822</strain>
    </source>
</reference>
<keyword evidence="3" id="KW-1185">Reference proteome</keyword>
<keyword evidence="1" id="KW-0175">Coiled coil</keyword>